<dbReference type="Proteomes" id="UP000435112">
    <property type="component" value="Unassembled WGS sequence"/>
</dbReference>
<sequence length="38" mass="4268">MAHGVMDKRKSLLLLYLVLTPQLTGALHEAVHQLDELL</sequence>
<organism evidence="2 5">
    <name type="scientific">Phytophthora rubi</name>
    <dbReference type="NCBI Taxonomy" id="129364"/>
    <lineage>
        <taxon>Eukaryota</taxon>
        <taxon>Sar</taxon>
        <taxon>Stramenopiles</taxon>
        <taxon>Oomycota</taxon>
        <taxon>Peronosporomycetes</taxon>
        <taxon>Peronosporales</taxon>
        <taxon>Peronosporaceae</taxon>
        <taxon>Phytophthora</taxon>
    </lineage>
</organism>
<reference evidence="2 5" key="1">
    <citation type="submission" date="2018-09" db="EMBL/GenBank/DDBJ databases">
        <title>Genomic investigation of the strawberry pathogen Phytophthora fragariae indicates pathogenicity is determined by transcriptional variation in three key races.</title>
        <authorList>
            <person name="Adams T.M."/>
            <person name="Armitage A.D."/>
            <person name="Sobczyk M.K."/>
            <person name="Bates H.J."/>
            <person name="Dunwell J.M."/>
            <person name="Nellist C.F."/>
            <person name="Harrison R.J."/>
        </authorList>
    </citation>
    <scope>NUCLEOTIDE SEQUENCE [LARGE SCALE GENOMIC DNA]</scope>
    <source>
        <strain evidence="2 5">SCRP324</strain>
        <strain evidence="3 4">SCRP333</strain>
    </source>
</reference>
<comment type="caution">
    <text evidence="2">The sequence shown here is derived from an EMBL/GenBank/DDBJ whole genome shotgun (WGS) entry which is preliminary data.</text>
</comment>
<proteinExistence type="predicted"/>
<keyword evidence="1" id="KW-0732">Signal</keyword>
<gene>
    <name evidence="2" type="ORF">PR002_g5945</name>
    <name evidence="3" type="ORF">PR003_g22323</name>
</gene>
<feature type="signal peptide" evidence="1">
    <location>
        <begin position="1"/>
        <end position="26"/>
    </location>
</feature>
<evidence type="ECO:0000313" key="3">
    <source>
        <dbReference type="EMBL" id="KAE9302236.1"/>
    </source>
</evidence>
<dbReference type="EMBL" id="QXFU01000260">
    <property type="protein sequence ID" value="KAE9038594.1"/>
    <property type="molecule type" value="Genomic_DNA"/>
</dbReference>
<evidence type="ECO:0000313" key="5">
    <source>
        <dbReference type="Proteomes" id="UP000435112"/>
    </source>
</evidence>
<evidence type="ECO:0008006" key="6">
    <source>
        <dbReference type="Google" id="ProtNLM"/>
    </source>
</evidence>
<keyword evidence="4" id="KW-1185">Reference proteome</keyword>
<name>A0A6A3NBF6_9STRA</name>
<evidence type="ECO:0000256" key="1">
    <source>
        <dbReference type="SAM" id="SignalP"/>
    </source>
</evidence>
<dbReference type="EMBL" id="QXFT01002195">
    <property type="protein sequence ID" value="KAE9302236.1"/>
    <property type="molecule type" value="Genomic_DNA"/>
</dbReference>
<dbReference type="Proteomes" id="UP000434957">
    <property type="component" value="Unassembled WGS sequence"/>
</dbReference>
<protein>
    <recommendedName>
        <fullName evidence="6">Peroxisomal membrane protein PEX16</fullName>
    </recommendedName>
</protein>
<evidence type="ECO:0000313" key="4">
    <source>
        <dbReference type="Proteomes" id="UP000434957"/>
    </source>
</evidence>
<accession>A0A6A3NBF6</accession>
<dbReference type="AlphaFoldDB" id="A0A6A3NBF6"/>
<evidence type="ECO:0000313" key="2">
    <source>
        <dbReference type="EMBL" id="KAE9038594.1"/>
    </source>
</evidence>
<feature type="chain" id="PRO_5036380210" description="Peroxisomal membrane protein PEX16" evidence="1">
    <location>
        <begin position="27"/>
        <end position="38"/>
    </location>
</feature>